<feature type="compositionally biased region" description="Low complexity" evidence="1">
    <location>
        <begin position="36"/>
        <end position="54"/>
    </location>
</feature>
<feature type="region of interest" description="Disordered" evidence="1">
    <location>
        <begin position="1"/>
        <end position="64"/>
    </location>
</feature>
<organism evidence="2 3">
    <name type="scientific">Nitrospirillum viridazoti CBAmc</name>
    <dbReference type="NCBI Taxonomy" id="1441467"/>
    <lineage>
        <taxon>Bacteria</taxon>
        <taxon>Pseudomonadati</taxon>
        <taxon>Pseudomonadota</taxon>
        <taxon>Alphaproteobacteria</taxon>
        <taxon>Rhodospirillales</taxon>
        <taxon>Azospirillaceae</taxon>
        <taxon>Nitrospirillum</taxon>
        <taxon>Nitrospirillum viridazoti</taxon>
    </lineage>
</organism>
<dbReference type="KEGG" id="nao:Y958_05985"/>
<evidence type="ECO:0000256" key="1">
    <source>
        <dbReference type="SAM" id="MobiDB-lite"/>
    </source>
</evidence>
<dbReference type="AlphaFoldDB" id="A0A248JPH5"/>
<name>A0A248JPH5_9PROT</name>
<protein>
    <submittedName>
        <fullName evidence="2">Uncharacterized protein</fullName>
    </submittedName>
</protein>
<sequence length="76" mass="7984">MPERAPRPERPGDRYDNDAGLDDNRPAPRPAPARLPAPGAAAAGGEAAGSQAGGTLPEARSRAERELLQALENMRQ</sequence>
<evidence type="ECO:0000313" key="3">
    <source>
        <dbReference type="Proteomes" id="UP000197153"/>
    </source>
</evidence>
<dbReference type="EMBL" id="CP022110">
    <property type="protein sequence ID" value="ASG20411.1"/>
    <property type="molecule type" value="Genomic_DNA"/>
</dbReference>
<accession>A0A248JPH5</accession>
<dbReference type="Proteomes" id="UP000197153">
    <property type="component" value="Chromosome 1"/>
</dbReference>
<proteinExistence type="predicted"/>
<evidence type="ECO:0000313" key="2">
    <source>
        <dbReference type="EMBL" id="ASG20411.1"/>
    </source>
</evidence>
<dbReference type="RefSeq" id="WP_088871280.1">
    <property type="nucleotide sequence ID" value="NZ_CP022110.1"/>
</dbReference>
<gene>
    <name evidence="2" type="ORF">Y958_05985</name>
</gene>
<reference evidence="2 3" key="1">
    <citation type="submission" date="2017-06" db="EMBL/GenBank/DDBJ databases">
        <title>Complete genome sequence of Nitrospirillum amazonense strain CBAmC, an endophytic nitrogen-fixing and plant growth-promoting bacterium, isolated from sugarcane.</title>
        <authorList>
            <person name="Schwab S."/>
            <person name="dos Santos Teixeira K.R."/>
            <person name="Simoes Araujo J.L."/>
            <person name="Soares Vidal M."/>
            <person name="Borges de Freitas H.R."/>
            <person name="Rivello Crivelaro A.L."/>
            <person name="Bueno de Camargo Nunes A."/>
            <person name="dos Santos C.M."/>
            <person name="Palmeira da Silva Rosa D."/>
            <person name="da Silva Padilha D."/>
            <person name="da Silva E."/>
            <person name="Araujo Terra L."/>
            <person name="Soares Mendes V."/>
            <person name="Farinelli L."/>
            <person name="Magalhaes Cruz L."/>
            <person name="Baldani J.I."/>
        </authorList>
    </citation>
    <scope>NUCLEOTIDE SEQUENCE [LARGE SCALE GENOMIC DNA]</scope>
    <source>
        <strain evidence="2 3">CBAmC</strain>
    </source>
</reference>
<feature type="compositionally biased region" description="Basic and acidic residues" evidence="1">
    <location>
        <begin position="1"/>
        <end position="26"/>
    </location>
</feature>
<keyword evidence="3" id="KW-1185">Reference proteome</keyword>